<name>A0A084SWP6_9BACT</name>
<reference evidence="1 2" key="1">
    <citation type="submission" date="2014-07" db="EMBL/GenBank/DDBJ databases">
        <title>Draft Genome Sequence of Gephyronic Acid Producer, Cystobacter violaceus Strain Cb vi76.</title>
        <authorList>
            <person name="Stevens D.C."/>
            <person name="Young J."/>
            <person name="Carmichael R."/>
            <person name="Tan J."/>
            <person name="Taylor R.E."/>
        </authorList>
    </citation>
    <scope>NUCLEOTIDE SEQUENCE [LARGE SCALE GENOMIC DNA]</scope>
    <source>
        <strain evidence="1 2">Cb vi76</strain>
    </source>
</reference>
<evidence type="ECO:0000313" key="1">
    <source>
        <dbReference type="EMBL" id="KFA92881.1"/>
    </source>
</evidence>
<dbReference type="EMBL" id="JPMI01000077">
    <property type="protein sequence ID" value="KFA92881.1"/>
    <property type="molecule type" value="Genomic_DNA"/>
</dbReference>
<dbReference type="Proteomes" id="UP000028547">
    <property type="component" value="Unassembled WGS sequence"/>
</dbReference>
<comment type="caution">
    <text evidence="1">The sequence shown here is derived from an EMBL/GenBank/DDBJ whole genome shotgun (WGS) entry which is preliminary data.</text>
</comment>
<proteinExistence type="predicted"/>
<evidence type="ECO:0000313" key="2">
    <source>
        <dbReference type="Proteomes" id="UP000028547"/>
    </source>
</evidence>
<organism evidence="1 2">
    <name type="scientific">Archangium violaceum Cb vi76</name>
    <dbReference type="NCBI Taxonomy" id="1406225"/>
    <lineage>
        <taxon>Bacteria</taxon>
        <taxon>Pseudomonadati</taxon>
        <taxon>Myxococcota</taxon>
        <taxon>Myxococcia</taxon>
        <taxon>Myxococcales</taxon>
        <taxon>Cystobacterineae</taxon>
        <taxon>Archangiaceae</taxon>
        <taxon>Archangium</taxon>
    </lineage>
</organism>
<accession>A0A084SWP6</accession>
<sequence>MVMTRNASAGHVEVYGKSVQALVNAMEFLKLKAQRVLASHGIEPLDPDKWYPMPSVLDSFDDILKQVGPNTTRAIGRAVPKSAVFPPGIDSFGSALNSLDVAYRMNHRGKGDIGSYRFFPEGERAARMVADNPYPCEFDQGIMEALYDRFQPKGSIRLRIDHDPASCRGKGGRSCTYHLKW</sequence>
<protein>
    <submittedName>
        <fullName evidence="1">Uncharacterized protein</fullName>
    </submittedName>
</protein>
<dbReference type="AlphaFoldDB" id="A0A084SWP6"/>
<gene>
    <name evidence="1" type="ORF">Q664_12580</name>
</gene>